<name>A0A6A5WL16_9PLEO</name>
<evidence type="ECO:0000256" key="1">
    <source>
        <dbReference type="SAM" id="MobiDB-lite"/>
    </source>
</evidence>
<evidence type="ECO:0000313" key="3">
    <source>
        <dbReference type="Proteomes" id="UP000799779"/>
    </source>
</evidence>
<accession>A0A6A5WL16</accession>
<organism evidence="2 3">
    <name type="scientific">Amniculicola lignicola CBS 123094</name>
    <dbReference type="NCBI Taxonomy" id="1392246"/>
    <lineage>
        <taxon>Eukaryota</taxon>
        <taxon>Fungi</taxon>
        <taxon>Dikarya</taxon>
        <taxon>Ascomycota</taxon>
        <taxon>Pezizomycotina</taxon>
        <taxon>Dothideomycetes</taxon>
        <taxon>Pleosporomycetidae</taxon>
        <taxon>Pleosporales</taxon>
        <taxon>Amniculicolaceae</taxon>
        <taxon>Amniculicola</taxon>
    </lineage>
</organism>
<dbReference type="EMBL" id="ML977577">
    <property type="protein sequence ID" value="KAF2002563.1"/>
    <property type="molecule type" value="Genomic_DNA"/>
</dbReference>
<dbReference type="AlphaFoldDB" id="A0A6A5WL16"/>
<proteinExistence type="predicted"/>
<protein>
    <submittedName>
        <fullName evidence="2">Uncharacterized protein</fullName>
    </submittedName>
</protein>
<feature type="compositionally biased region" description="Basic residues" evidence="1">
    <location>
        <begin position="52"/>
        <end position="62"/>
    </location>
</feature>
<reference evidence="2" key="1">
    <citation type="journal article" date="2020" name="Stud. Mycol.">
        <title>101 Dothideomycetes genomes: a test case for predicting lifestyles and emergence of pathogens.</title>
        <authorList>
            <person name="Haridas S."/>
            <person name="Albert R."/>
            <person name="Binder M."/>
            <person name="Bloem J."/>
            <person name="Labutti K."/>
            <person name="Salamov A."/>
            <person name="Andreopoulos B."/>
            <person name="Baker S."/>
            <person name="Barry K."/>
            <person name="Bills G."/>
            <person name="Bluhm B."/>
            <person name="Cannon C."/>
            <person name="Castanera R."/>
            <person name="Culley D."/>
            <person name="Daum C."/>
            <person name="Ezra D."/>
            <person name="Gonzalez J."/>
            <person name="Henrissat B."/>
            <person name="Kuo A."/>
            <person name="Liang C."/>
            <person name="Lipzen A."/>
            <person name="Lutzoni F."/>
            <person name="Magnuson J."/>
            <person name="Mondo S."/>
            <person name="Nolan M."/>
            <person name="Ohm R."/>
            <person name="Pangilinan J."/>
            <person name="Park H.-J."/>
            <person name="Ramirez L."/>
            <person name="Alfaro M."/>
            <person name="Sun H."/>
            <person name="Tritt A."/>
            <person name="Yoshinaga Y."/>
            <person name="Zwiers L.-H."/>
            <person name="Turgeon B."/>
            <person name="Goodwin S."/>
            <person name="Spatafora J."/>
            <person name="Crous P."/>
            <person name="Grigoriev I."/>
        </authorList>
    </citation>
    <scope>NUCLEOTIDE SEQUENCE</scope>
    <source>
        <strain evidence="2">CBS 123094</strain>
    </source>
</reference>
<gene>
    <name evidence="2" type="ORF">P154DRAFT_141671</name>
</gene>
<feature type="region of interest" description="Disordered" evidence="1">
    <location>
        <begin position="52"/>
        <end position="75"/>
    </location>
</feature>
<dbReference type="Proteomes" id="UP000799779">
    <property type="component" value="Unassembled WGS sequence"/>
</dbReference>
<evidence type="ECO:0000313" key="2">
    <source>
        <dbReference type="EMBL" id="KAF2002563.1"/>
    </source>
</evidence>
<sequence length="75" mass="8852">MRFLHRPTMQRTSYYVTHQSRLGCLVFPLVLLVSIYSKATLKRNSPARIFLPRRNRRKRGRTRTPTLHPGFSKSP</sequence>
<keyword evidence="3" id="KW-1185">Reference proteome</keyword>